<protein>
    <submittedName>
        <fullName evidence="1">Uncharacterized protein</fullName>
    </submittedName>
</protein>
<proteinExistence type="predicted"/>
<evidence type="ECO:0000313" key="1">
    <source>
        <dbReference type="EMBL" id="KRQ09149.1"/>
    </source>
</evidence>
<dbReference type="Proteomes" id="UP000051936">
    <property type="component" value="Unassembled WGS sequence"/>
</dbReference>
<gene>
    <name evidence="1" type="ORF">AOQ71_21195</name>
</gene>
<organism evidence="1 2">
    <name type="scientific">Bradyrhizobium manausense</name>
    <dbReference type="NCBI Taxonomy" id="989370"/>
    <lineage>
        <taxon>Bacteria</taxon>
        <taxon>Pseudomonadati</taxon>
        <taxon>Pseudomonadota</taxon>
        <taxon>Alphaproteobacteria</taxon>
        <taxon>Hyphomicrobiales</taxon>
        <taxon>Nitrobacteraceae</taxon>
        <taxon>Bradyrhizobium</taxon>
    </lineage>
</organism>
<dbReference type="AlphaFoldDB" id="A0A0R3DLG1"/>
<accession>A0A0R3DLG1</accession>
<name>A0A0R3DLG1_9BRAD</name>
<reference evidence="1 2" key="1">
    <citation type="submission" date="2015-09" db="EMBL/GenBank/DDBJ databases">
        <title>Draft Genome Sequence of Bradyrhizobium manausense Strain BR 3351T, a Novel Symbiotic Nitrogen-Fixing Alphaproteobacterium Isolated from Brazilian Amazon Rain Forest.</title>
        <authorList>
            <person name="De Araujo J.L."/>
            <person name="Zilli J.E."/>
        </authorList>
    </citation>
    <scope>NUCLEOTIDE SEQUENCE [LARGE SCALE GENOMIC DNA]</scope>
    <source>
        <strain evidence="1 2">BR3351</strain>
    </source>
</reference>
<sequence length="160" mass="18710">MPRWGTVETRPDYVRFVAVLHQWGRANSFRRVMMLIPYVLPMLLQTHVRGLFVVQEQFDPTEFAKLVEQSGIIPKKLIADYSTDYEEAAEYQGASIFRDVQLPWIIVIFKSVPREIRGTALHEIAHLADHMTCNSENRARFIEHVYMTFSDDLDVRLARQ</sequence>
<comment type="caution">
    <text evidence="1">The sequence shown here is derived from an EMBL/GenBank/DDBJ whole genome shotgun (WGS) entry which is preliminary data.</text>
</comment>
<evidence type="ECO:0000313" key="2">
    <source>
        <dbReference type="Proteomes" id="UP000051936"/>
    </source>
</evidence>
<keyword evidence="2" id="KW-1185">Reference proteome</keyword>
<dbReference type="EMBL" id="LJYG01000090">
    <property type="protein sequence ID" value="KRQ09149.1"/>
    <property type="molecule type" value="Genomic_DNA"/>
</dbReference>